<evidence type="ECO:0000256" key="5">
    <source>
        <dbReference type="ARBA" id="ARBA00023004"/>
    </source>
</evidence>
<feature type="region of interest" description="Disordered" evidence="6">
    <location>
        <begin position="140"/>
        <end position="168"/>
    </location>
</feature>
<protein>
    <recommendedName>
        <fullName evidence="3">Diphthamide biosynthesis protein 4</fullName>
    </recommendedName>
</protein>
<dbReference type="PROSITE" id="PS51074">
    <property type="entry name" value="DPH_MB"/>
    <property type="match status" value="1"/>
</dbReference>
<keyword evidence="10" id="KW-1185">Reference proteome</keyword>
<comment type="similarity">
    <text evidence="2">Belongs to the DPH4 family.</text>
</comment>
<evidence type="ECO:0000256" key="4">
    <source>
        <dbReference type="ARBA" id="ARBA00022723"/>
    </source>
</evidence>
<feature type="domain" description="DPH-type MB" evidence="8">
    <location>
        <begin position="262"/>
        <end position="337"/>
    </location>
</feature>
<dbReference type="GO" id="GO:0003735">
    <property type="term" value="F:structural constituent of ribosome"/>
    <property type="evidence" value="ECO:0007669"/>
    <property type="project" value="InterPro"/>
</dbReference>
<dbReference type="PANTHER" id="PTHR28041">
    <property type="entry name" value="54S RIBOSOMAL PROTEIN L25, MITOCHONDRIAL"/>
    <property type="match status" value="1"/>
</dbReference>
<feature type="region of interest" description="Disordered" evidence="6">
    <location>
        <begin position="340"/>
        <end position="373"/>
    </location>
</feature>
<dbReference type="Proteomes" id="UP001303889">
    <property type="component" value="Unassembled WGS sequence"/>
</dbReference>
<dbReference type="AlphaFoldDB" id="A0AAN6MU86"/>
<dbReference type="Gene3D" id="1.10.287.110">
    <property type="entry name" value="DnaJ domain"/>
    <property type="match status" value="1"/>
</dbReference>
<reference evidence="9" key="2">
    <citation type="submission" date="2023-05" db="EMBL/GenBank/DDBJ databases">
        <authorList>
            <consortium name="Lawrence Berkeley National Laboratory"/>
            <person name="Steindorff A."/>
            <person name="Hensen N."/>
            <person name="Bonometti L."/>
            <person name="Westerberg I."/>
            <person name="Brannstrom I.O."/>
            <person name="Guillou S."/>
            <person name="Cros-Aarteil S."/>
            <person name="Calhoun S."/>
            <person name="Haridas S."/>
            <person name="Kuo A."/>
            <person name="Mondo S."/>
            <person name="Pangilinan J."/>
            <person name="Riley R."/>
            <person name="Labutti K."/>
            <person name="Andreopoulos B."/>
            <person name="Lipzen A."/>
            <person name="Chen C."/>
            <person name="Yanf M."/>
            <person name="Daum C."/>
            <person name="Ng V."/>
            <person name="Clum A."/>
            <person name="Ohm R."/>
            <person name="Martin F."/>
            <person name="Silar P."/>
            <person name="Natvig D."/>
            <person name="Lalanne C."/>
            <person name="Gautier V."/>
            <person name="Ament-Velasquez S.L."/>
            <person name="Kruys A."/>
            <person name="Hutchinson M.I."/>
            <person name="Powell A.J."/>
            <person name="Barry K."/>
            <person name="Miller A.N."/>
            <person name="Grigoriev I.V."/>
            <person name="Debuchy R."/>
            <person name="Gladieux P."/>
            <person name="Thoren M.H."/>
            <person name="Johannesson H."/>
        </authorList>
    </citation>
    <scope>NUCLEOTIDE SEQUENCE</scope>
    <source>
        <strain evidence="9">CBS 103.79</strain>
    </source>
</reference>
<evidence type="ECO:0000256" key="6">
    <source>
        <dbReference type="SAM" id="MobiDB-lite"/>
    </source>
</evidence>
<gene>
    <name evidence="9" type="ORF">C8A05DRAFT_40436</name>
</gene>
<dbReference type="GO" id="GO:0046872">
    <property type="term" value="F:metal ion binding"/>
    <property type="evidence" value="ECO:0007669"/>
    <property type="project" value="UniProtKB-KW"/>
</dbReference>
<organism evidence="9 10">
    <name type="scientific">Staphylotrichum tortipilum</name>
    <dbReference type="NCBI Taxonomy" id="2831512"/>
    <lineage>
        <taxon>Eukaryota</taxon>
        <taxon>Fungi</taxon>
        <taxon>Dikarya</taxon>
        <taxon>Ascomycota</taxon>
        <taxon>Pezizomycotina</taxon>
        <taxon>Sordariomycetes</taxon>
        <taxon>Sordariomycetidae</taxon>
        <taxon>Sordariales</taxon>
        <taxon>Chaetomiaceae</taxon>
        <taxon>Staphylotrichum</taxon>
    </lineage>
</organism>
<dbReference type="SUPFAM" id="SSF144217">
    <property type="entry name" value="CSL zinc finger"/>
    <property type="match status" value="1"/>
</dbReference>
<dbReference type="InterPro" id="IPR040922">
    <property type="entry name" value="Ribosomal_mL59_dom"/>
</dbReference>
<evidence type="ECO:0000259" key="8">
    <source>
        <dbReference type="PROSITE" id="PS51074"/>
    </source>
</evidence>
<sequence>MAAAASKNIQLALALPTRLRTFLARYPPASILPAGATAETHKTTYQEETPNPFMPTKHAVTGRWHDPKYSLRRQAELVKLAREHGVEELLPFTNKGTETRLTKRVEFGLRVKGTGVGQKVKGHIHERRMIAKYDGEEESCHAGYAGPHPGMEEVLDLSPTTLSSQPTPASTTALLKLHYRRALLHHHPDKKGHHQPHQPHQPHQQQPKNKKSSTITIDQITTALTTLSHPALRAAYDQSLLQSPANPQSQQQGDNNNNFQTGIETLDLDDLASFTQPTTTAEGASEDEPETRWFRPCRCGNPRGFEFGEADLEDAADVGELMVGCADCSLWLRVHFAVVDEDEDDDDDEGDEQEGGGGGDRDGAGSGGAGKKG</sequence>
<dbReference type="InterPro" id="IPR036671">
    <property type="entry name" value="DPH_MB_sf"/>
</dbReference>
<feature type="compositionally biased region" description="Basic residues" evidence="6">
    <location>
        <begin position="187"/>
        <end position="197"/>
    </location>
</feature>
<dbReference type="InterPro" id="IPR037507">
    <property type="entry name" value="Ribosomal_mL59"/>
</dbReference>
<keyword evidence="5" id="KW-0408">Iron</keyword>
<feature type="region of interest" description="Disordered" evidence="6">
    <location>
        <begin position="242"/>
        <end position="261"/>
    </location>
</feature>
<dbReference type="InterPro" id="IPR001623">
    <property type="entry name" value="DnaJ_domain"/>
</dbReference>
<dbReference type="SUPFAM" id="SSF46565">
    <property type="entry name" value="Chaperone J-domain"/>
    <property type="match status" value="1"/>
</dbReference>
<dbReference type="InterPro" id="IPR036869">
    <property type="entry name" value="J_dom_sf"/>
</dbReference>
<evidence type="ECO:0000259" key="7">
    <source>
        <dbReference type="PROSITE" id="PS50076"/>
    </source>
</evidence>
<dbReference type="Gene3D" id="3.10.660.10">
    <property type="entry name" value="DPH Zinc finger"/>
    <property type="match status" value="1"/>
</dbReference>
<accession>A0AAN6MU86</accession>
<evidence type="ECO:0000256" key="1">
    <source>
        <dbReference type="ARBA" id="ARBA00003474"/>
    </source>
</evidence>
<feature type="compositionally biased region" description="Acidic residues" evidence="6">
    <location>
        <begin position="340"/>
        <end position="354"/>
    </location>
</feature>
<dbReference type="InterPro" id="IPR007872">
    <property type="entry name" value="DPH_MB_dom"/>
</dbReference>
<dbReference type="Pfam" id="PF05207">
    <property type="entry name" value="Zn_ribbon_CSL"/>
    <property type="match status" value="1"/>
</dbReference>
<comment type="caution">
    <text evidence="9">The sequence shown here is derived from an EMBL/GenBank/DDBJ whole genome shotgun (WGS) entry which is preliminary data.</text>
</comment>
<feature type="domain" description="J" evidence="7">
    <location>
        <begin position="150"/>
        <end position="240"/>
    </location>
</feature>
<reference evidence="9" key="1">
    <citation type="journal article" date="2023" name="Mol. Phylogenet. Evol.">
        <title>Genome-scale phylogeny and comparative genomics of the fungal order Sordariales.</title>
        <authorList>
            <person name="Hensen N."/>
            <person name="Bonometti L."/>
            <person name="Westerberg I."/>
            <person name="Brannstrom I.O."/>
            <person name="Guillou S."/>
            <person name="Cros-Aarteil S."/>
            <person name="Calhoun S."/>
            <person name="Haridas S."/>
            <person name="Kuo A."/>
            <person name="Mondo S."/>
            <person name="Pangilinan J."/>
            <person name="Riley R."/>
            <person name="LaButti K."/>
            <person name="Andreopoulos B."/>
            <person name="Lipzen A."/>
            <person name="Chen C."/>
            <person name="Yan M."/>
            <person name="Daum C."/>
            <person name="Ng V."/>
            <person name="Clum A."/>
            <person name="Steindorff A."/>
            <person name="Ohm R.A."/>
            <person name="Martin F."/>
            <person name="Silar P."/>
            <person name="Natvig D.O."/>
            <person name="Lalanne C."/>
            <person name="Gautier V."/>
            <person name="Ament-Velasquez S.L."/>
            <person name="Kruys A."/>
            <person name="Hutchinson M.I."/>
            <person name="Powell A.J."/>
            <person name="Barry K."/>
            <person name="Miller A.N."/>
            <person name="Grigoriev I.V."/>
            <person name="Debuchy R."/>
            <person name="Gladieux P."/>
            <person name="Hiltunen Thoren M."/>
            <person name="Johannesson H."/>
        </authorList>
    </citation>
    <scope>NUCLEOTIDE SEQUENCE</scope>
    <source>
        <strain evidence="9">CBS 103.79</strain>
    </source>
</reference>
<evidence type="ECO:0000313" key="10">
    <source>
        <dbReference type="Proteomes" id="UP001303889"/>
    </source>
</evidence>
<dbReference type="PANTHER" id="PTHR28041:SF1">
    <property type="entry name" value="LARGE RIBOSOMAL SUBUNIT PROTEIN ML59"/>
    <property type="match status" value="1"/>
</dbReference>
<evidence type="ECO:0000256" key="3">
    <source>
        <dbReference type="ARBA" id="ARBA00021797"/>
    </source>
</evidence>
<feature type="region of interest" description="Disordered" evidence="6">
    <location>
        <begin position="187"/>
        <end position="213"/>
    </location>
</feature>
<keyword evidence="4" id="KW-0479">Metal-binding</keyword>
<evidence type="ECO:0000256" key="2">
    <source>
        <dbReference type="ARBA" id="ARBA00006169"/>
    </source>
</evidence>
<comment type="function">
    <text evidence="1">Required for the first step of diphthamide biosynthesis, the transfer of 3-amino-3-carboxypropyl from S-adenosyl-L-methionine to a histidine residue. Diphthamide is a post-translational modification of histidine which occurs in elongation factor 2.</text>
</comment>
<name>A0AAN6MU86_9PEZI</name>
<dbReference type="EMBL" id="MU855319">
    <property type="protein sequence ID" value="KAK3906780.1"/>
    <property type="molecule type" value="Genomic_DNA"/>
</dbReference>
<feature type="compositionally biased region" description="Polar residues" evidence="6">
    <location>
        <begin position="158"/>
        <end position="168"/>
    </location>
</feature>
<dbReference type="GO" id="GO:0005762">
    <property type="term" value="C:mitochondrial large ribosomal subunit"/>
    <property type="evidence" value="ECO:0007669"/>
    <property type="project" value="InterPro"/>
</dbReference>
<dbReference type="PROSITE" id="PS50076">
    <property type="entry name" value="DNAJ_2"/>
    <property type="match status" value="1"/>
</dbReference>
<dbReference type="Pfam" id="PF18126">
    <property type="entry name" value="Mitoc_mL59"/>
    <property type="match status" value="1"/>
</dbReference>
<proteinExistence type="inferred from homology"/>
<evidence type="ECO:0000313" key="9">
    <source>
        <dbReference type="EMBL" id="KAK3906780.1"/>
    </source>
</evidence>
<feature type="compositionally biased region" description="Gly residues" evidence="6">
    <location>
        <begin position="364"/>
        <end position="373"/>
    </location>
</feature>